<protein>
    <submittedName>
        <fullName evidence="1">Uncharacterized protein</fullName>
    </submittedName>
</protein>
<name>A0A250JQ33_9BACT</name>
<reference evidence="1 2" key="1">
    <citation type="submission" date="2017-06" db="EMBL/GenBank/DDBJ databases">
        <title>Sequencing and comparative analysis of myxobacterial genomes.</title>
        <authorList>
            <person name="Rupp O."/>
            <person name="Goesmann A."/>
            <person name="Sogaard-Andersen L."/>
        </authorList>
    </citation>
    <scope>NUCLEOTIDE SEQUENCE [LARGE SCALE GENOMIC DNA]</scope>
    <source>
        <strain evidence="1 2">DSM 14697</strain>
    </source>
</reference>
<dbReference type="EMBL" id="CP022203">
    <property type="protein sequence ID" value="ATB45491.1"/>
    <property type="molecule type" value="Genomic_DNA"/>
</dbReference>
<accession>A0A250JQ33</accession>
<keyword evidence="2" id="KW-1185">Reference proteome</keyword>
<dbReference type="KEGG" id="mmas:MYMAC_001076"/>
<sequence>MHRTRMWRYLTRLEATTLALLPRAGAGGDDGFLQVEPTLIIELLGKGSRPR</sequence>
<organism evidence="1 2">
    <name type="scientific">Corallococcus macrosporus DSM 14697</name>
    <dbReference type="NCBI Taxonomy" id="1189310"/>
    <lineage>
        <taxon>Bacteria</taxon>
        <taxon>Pseudomonadati</taxon>
        <taxon>Myxococcota</taxon>
        <taxon>Myxococcia</taxon>
        <taxon>Myxococcales</taxon>
        <taxon>Cystobacterineae</taxon>
        <taxon>Myxococcaceae</taxon>
        <taxon>Corallococcus</taxon>
    </lineage>
</organism>
<gene>
    <name evidence="1" type="ORF">MYMAC_001076</name>
</gene>
<proteinExistence type="predicted"/>
<dbReference type="RefSeq" id="WP_013935778.1">
    <property type="nucleotide sequence ID" value="NZ_CP022203.1"/>
</dbReference>
<evidence type="ECO:0000313" key="2">
    <source>
        <dbReference type="Proteomes" id="UP000217343"/>
    </source>
</evidence>
<dbReference type="Proteomes" id="UP000217343">
    <property type="component" value="Chromosome"/>
</dbReference>
<dbReference type="AlphaFoldDB" id="A0A250JQ33"/>
<evidence type="ECO:0000313" key="1">
    <source>
        <dbReference type="EMBL" id="ATB45491.1"/>
    </source>
</evidence>